<evidence type="ECO:0000313" key="2">
    <source>
        <dbReference type="Proteomes" id="UP000031512"/>
    </source>
</evidence>
<name>L1LG00_THEEQ</name>
<proteinExistence type="predicted"/>
<dbReference type="VEuPathDB" id="PiroplasmaDB:BEWA_043980"/>
<dbReference type="KEGG" id="beq:BEWA_043980"/>
<dbReference type="Proteomes" id="UP000031512">
    <property type="component" value="Unassembled WGS sequence"/>
</dbReference>
<keyword evidence="2" id="KW-1185">Reference proteome</keyword>
<dbReference type="GeneID" id="15807805"/>
<dbReference type="RefSeq" id="XP_004833809.1">
    <property type="nucleotide sequence ID" value="XM_004833752.1"/>
</dbReference>
<dbReference type="eggNOG" id="ENOG502QXDF">
    <property type="taxonomic scope" value="Eukaryota"/>
</dbReference>
<dbReference type="EMBL" id="ACOU01000002">
    <property type="protein sequence ID" value="EKX74357.1"/>
    <property type="molecule type" value="Genomic_DNA"/>
</dbReference>
<organism evidence="1 2">
    <name type="scientific">Theileria equi strain WA</name>
    <dbReference type="NCBI Taxonomy" id="1537102"/>
    <lineage>
        <taxon>Eukaryota</taxon>
        <taxon>Sar</taxon>
        <taxon>Alveolata</taxon>
        <taxon>Apicomplexa</taxon>
        <taxon>Aconoidasida</taxon>
        <taxon>Piroplasmida</taxon>
        <taxon>Theileriidae</taxon>
        <taxon>Theileria</taxon>
    </lineage>
</organism>
<comment type="caution">
    <text evidence="1">The sequence shown here is derived from an EMBL/GenBank/DDBJ whole genome shotgun (WGS) entry which is preliminary data.</text>
</comment>
<dbReference type="OrthoDB" id="10633606at2759"/>
<sequence length="299" mass="33601">MSPSSAIYPENQLAIKIGHGKPKFIRRSFTLAPQSKSHQFRSFIPENIAELLSSYVNIIALHNPEVKPTKNIPKIKQARYTLKIFNQTIHSTQIPKEPYVSKVGTLEILIKSVILEDIQVYSQSTLEDSNYGNNATITCFVGKTNSNTNGVAIIYLVRCINGIPLPEHSYDSCIISKSMRLPQQNVLNNYSYSMLLKSKMSEYGITTPRRTKKLCIKNSARMIHPPGITRHHNYITSIPVKSAPDSTWNIMFLNDNVKVQIIDTVPKVVAAIKAKLETSGKPLELESTIETKVIFTTKQ</sequence>
<protein>
    <submittedName>
        <fullName evidence="1">Uncharacterized protein</fullName>
    </submittedName>
</protein>
<accession>L1LG00</accession>
<gene>
    <name evidence="1" type="ORF">BEWA_043980</name>
</gene>
<reference evidence="1 2" key="1">
    <citation type="journal article" date="2012" name="BMC Genomics">
        <title>Comparative genomic analysis and phylogenetic position of Theileria equi.</title>
        <authorList>
            <person name="Kappmeyer L.S."/>
            <person name="Thiagarajan M."/>
            <person name="Herndon D.R."/>
            <person name="Ramsay J.D."/>
            <person name="Caler E."/>
            <person name="Djikeng A."/>
            <person name="Gillespie J.J."/>
            <person name="Lau A.O."/>
            <person name="Roalson E.H."/>
            <person name="Silva J.C."/>
            <person name="Silva M.G."/>
            <person name="Suarez C.E."/>
            <person name="Ueti M.W."/>
            <person name="Nene V.M."/>
            <person name="Mealey R.H."/>
            <person name="Knowles D.P."/>
            <person name="Brayton K.A."/>
        </authorList>
    </citation>
    <scope>NUCLEOTIDE SEQUENCE [LARGE SCALE GENOMIC DNA]</scope>
    <source>
        <strain evidence="1 2">WA</strain>
    </source>
</reference>
<dbReference type="AlphaFoldDB" id="L1LG00"/>
<evidence type="ECO:0000313" key="1">
    <source>
        <dbReference type="EMBL" id="EKX74357.1"/>
    </source>
</evidence>